<evidence type="ECO:0000313" key="2">
    <source>
        <dbReference type="EMBL" id="QFQ12015.1"/>
    </source>
</evidence>
<dbReference type="EMBL" id="CP033459">
    <property type="protein sequence ID" value="QFQ12015.1"/>
    <property type="molecule type" value="Genomic_DNA"/>
</dbReference>
<dbReference type="Pfam" id="PF02464">
    <property type="entry name" value="CinA"/>
    <property type="match status" value="1"/>
</dbReference>
<evidence type="ECO:0000259" key="1">
    <source>
        <dbReference type="Pfam" id="PF02464"/>
    </source>
</evidence>
<dbReference type="OrthoDB" id="9801454at2"/>
<name>A0A5P8E4S8_9BACT</name>
<dbReference type="SUPFAM" id="SSF142433">
    <property type="entry name" value="CinA-like"/>
    <property type="match status" value="1"/>
</dbReference>
<feature type="domain" description="CinA C-terminal" evidence="1">
    <location>
        <begin position="9"/>
        <end position="163"/>
    </location>
</feature>
<reference evidence="2 3" key="1">
    <citation type="submission" date="2018-11" db="EMBL/GenBank/DDBJ databases">
        <authorList>
            <person name="Na S.W."/>
            <person name="Baik M."/>
        </authorList>
    </citation>
    <scope>NUCLEOTIDE SEQUENCE [LARGE SCALE GENOMIC DNA]</scope>
    <source>
        <strain evidence="2 3">E39</strain>
    </source>
</reference>
<organism evidence="2 3">
    <name type="scientific">Pseudoprevotella muciniphila</name>
    <dbReference type="NCBI Taxonomy" id="2133944"/>
    <lineage>
        <taxon>Bacteria</taxon>
        <taxon>Pseudomonadati</taxon>
        <taxon>Bacteroidota</taxon>
        <taxon>Bacteroidia</taxon>
        <taxon>Bacteroidales</taxon>
        <taxon>Prevotellaceae</taxon>
        <taxon>Pseudoprevotella</taxon>
    </lineage>
</organism>
<dbReference type="Gene3D" id="3.90.950.20">
    <property type="entry name" value="CinA-like"/>
    <property type="match status" value="1"/>
</dbReference>
<accession>A0A5P8E4S8</accession>
<keyword evidence="3" id="KW-1185">Reference proteome</keyword>
<sequence>MMEFDLKLISKEINEKMWNAHKTLSTAESCTAGRVSSLITAVPGSSNYFRGGLVCYQNDIKEDLLKVKPETIENHTVVSEEVVREMVLGANALFKTDYAVAITGFAGPGGADNAQSSVTIGTIWVAVGNKDRMVCQVLTEDCGRERNVSSAVSLAMHMLRDYLKEEFPEVVEEEEA</sequence>
<dbReference type="NCBIfam" id="TIGR00199">
    <property type="entry name" value="PncC_domain"/>
    <property type="match status" value="1"/>
</dbReference>
<gene>
    <name evidence="2" type="ORF">C7Y71_002690</name>
</gene>
<proteinExistence type="predicted"/>
<dbReference type="InterPro" id="IPR008136">
    <property type="entry name" value="CinA_C"/>
</dbReference>
<protein>
    <submittedName>
        <fullName evidence="2">CinA family protein</fullName>
    </submittedName>
</protein>
<dbReference type="AlphaFoldDB" id="A0A5P8E4S8"/>
<dbReference type="Proteomes" id="UP000249375">
    <property type="component" value="Chromosome"/>
</dbReference>
<dbReference type="KEGG" id="alq:C7Y71_002690"/>
<evidence type="ECO:0000313" key="3">
    <source>
        <dbReference type="Proteomes" id="UP000249375"/>
    </source>
</evidence>
<dbReference type="InterPro" id="IPR036653">
    <property type="entry name" value="CinA-like_C"/>
</dbReference>